<evidence type="ECO:0000313" key="7">
    <source>
        <dbReference type="Proteomes" id="UP000631418"/>
    </source>
</evidence>
<dbReference type="EMBL" id="JADOEF010000001">
    <property type="protein sequence ID" value="MBF7807449.1"/>
    <property type="molecule type" value="Genomic_DNA"/>
</dbReference>
<dbReference type="GO" id="GO:0016787">
    <property type="term" value="F:hydrolase activity"/>
    <property type="evidence" value="ECO:0007669"/>
    <property type="project" value="UniProtKB-KW"/>
</dbReference>
<comment type="caution">
    <text evidence="6">The sequence shown here is derived from an EMBL/GenBank/DDBJ whole genome shotgun (WGS) entry which is preliminary data.</text>
</comment>
<dbReference type="GO" id="GO:0046872">
    <property type="term" value="F:metal ion binding"/>
    <property type="evidence" value="ECO:0007669"/>
    <property type="project" value="UniProtKB-KW"/>
</dbReference>
<evidence type="ECO:0000259" key="5">
    <source>
        <dbReference type="SMART" id="SM00849"/>
    </source>
</evidence>
<protein>
    <submittedName>
        <fullName evidence="6">MBL fold metallo-hydrolase</fullName>
    </submittedName>
</protein>
<dbReference type="AlphaFoldDB" id="A0AAE2RPV0"/>
<evidence type="ECO:0000256" key="4">
    <source>
        <dbReference type="ARBA" id="ARBA00022833"/>
    </source>
</evidence>
<gene>
    <name evidence="6" type="ORF">IS491_01705</name>
</gene>
<comment type="cofactor">
    <cofactor evidence="1">
        <name>Zn(2+)</name>
        <dbReference type="ChEBI" id="CHEBI:29105"/>
    </cofactor>
</comment>
<dbReference type="PANTHER" id="PTHR46233:SF3">
    <property type="entry name" value="HYDROXYACYLGLUTATHIONE HYDROLASE GLOC"/>
    <property type="match status" value="1"/>
</dbReference>
<keyword evidence="2" id="KW-0479">Metal-binding</keyword>
<name>A0AAE2RPV0_CLOBE</name>
<evidence type="ECO:0000256" key="3">
    <source>
        <dbReference type="ARBA" id="ARBA00022801"/>
    </source>
</evidence>
<reference evidence="6" key="1">
    <citation type="submission" date="2020-11" db="EMBL/GenBank/DDBJ databases">
        <authorList>
            <person name="Thieme N."/>
            <person name="Liebl W."/>
            <person name="Zverlov V."/>
        </authorList>
    </citation>
    <scope>NUCLEOTIDE SEQUENCE</scope>
    <source>
        <strain evidence="6">NT08</strain>
    </source>
</reference>
<keyword evidence="3" id="KW-0378">Hydrolase</keyword>
<evidence type="ECO:0000313" key="6">
    <source>
        <dbReference type="EMBL" id="MBF7807449.1"/>
    </source>
</evidence>
<dbReference type="InterPro" id="IPR051453">
    <property type="entry name" value="MBL_Glyoxalase_II"/>
</dbReference>
<feature type="domain" description="Metallo-beta-lactamase" evidence="5">
    <location>
        <begin position="12"/>
        <end position="176"/>
    </location>
</feature>
<keyword evidence="4" id="KW-0862">Zinc</keyword>
<proteinExistence type="predicted"/>
<dbReference type="SUPFAM" id="SSF56281">
    <property type="entry name" value="Metallo-hydrolase/oxidoreductase"/>
    <property type="match status" value="1"/>
</dbReference>
<organism evidence="6 7">
    <name type="scientific">Clostridium beijerinckii</name>
    <name type="common">Clostridium MP</name>
    <dbReference type="NCBI Taxonomy" id="1520"/>
    <lineage>
        <taxon>Bacteria</taxon>
        <taxon>Bacillati</taxon>
        <taxon>Bacillota</taxon>
        <taxon>Clostridia</taxon>
        <taxon>Eubacteriales</taxon>
        <taxon>Clostridiaceae</taxon>
        <taxon>Clostridium</taxon>
    </lineage>
</organism>
<dbReference type="InterPro" id="IPR001279">
    <property type="entry name" value="Metallo-B-lactamas"/>
</dbReference>
<dbReference type="Proteomes" id="UP000631418">
    <property type="component" value="Unassembled WGS sequence"/>
</dbReference>
<dbReference type="CDD" id="cd16275">
    <property type="entry name" value="BaeB-like_MBL-fold"/>
    <property type="match status" value="1"/>
</dbReference>
<dbReference type="Gene3D" id="3.60.15.10">
    <property type="entry name" value="Ribonuclease Z/Hydroxyacylglutathione hydrolase-like"/>
    <property type="match status" value="1"/>
</dbReference>
<evidence type="ECO:0000256" key="1">
    <source>
        <dbReference type="ARBA" id="ARBA00001947"/>
    </source>
</evidence>
<dbReference type="SMART" id="SM00849">
    <property type="entry name" value="Lactamase_B"/>
    <property type="match status" value="1"/>
</dbReference>
<dbReference type="PANTHER" id="PTHR46233">
    <property type="entry name" value="HYDROXYACYLGLUTATHIONE HYDROLASE GLOC"/>
    <property type="match status" value="1"/>
</dbReference>
<evidence type="ECO:0000256" key="2">
    <source>
        <dbReference type="ARBA" id="ARBA00022723"/>
    </source>
</evidence>
<sequence length="221" mass="25325">MYSINQLKVGSINNCTYIIINNDIKEAVIIDPAWDLEKIVANLNTNGVSLSSILLTHSHYDHTNLVEPLLKIFNCQVYMAKKEINYYGFRCKNLNPVNDSDKISIGKLKMDCVLTPGHTAGGMCFKLENKLFTGDTIFIRGCGICTCKGGDYNEMFESIKKIKEIAKKNVLIYPGHYFEGDLKYESEYLKRNIYFHINDKEVFKKVITLSSKKNDYAKYEQ</sequence>
<dbReference type="InterPro" id="IPR036866">
    <property type="entry name" value="RibonucZ/Hydroxyglut_hydro"/>
</dbReference>
<accession>A0AAE2RPV0</accession>
<dbReference type="Pfam" id="PF00753">
    <property type="entry name" value="Lactamase_B"/>
    <property type="match status" value="1"/>
</dbReference>
<dbReference type="RefSeq" id="WP_139355895.1">
    <property type="nucleotide sequence ID" value="NZ_CP073279.1"/>
</dbReference>